<feature type="region of interest" description="Disordered" evidence="1">
    <location>
        <begin position="23"/>
        <end position="96"/>
    </location>
</feature>
<gene>
    <name evidence="2" type="ORF">A9B99_06595</name>
</gene>
<feature type="compositionally biased region" description="Polar residues" evidence="1">
    <location>
        <begin position="53"/>
        <end position="68"/>
    </location>
</feature>
<accession>A0A1B7L3X7</accession>
<keyword evidence="3" id="KW-1185">Reference proteome</keyword>
<dbReference type="Proteomes" id="UP000078225">
    <property type="component" value="Unassembled WGS sequence"/>
</dbReference>
<comment type="caution">
    <text evidence="2">The sequence shown here is derived from an EMBL/GenBank/DDBJ whole genome shotgun (WGS) entry which is preliminary data.</text>
</comment>
<proteinExistence type="predicted"/>
<protein>
    <submittedName>
        <fullName evidence="2">Uncharacterized protein</fullName>
    </submittedName>
</protein>
<evidence type="ECO:0000313" key="3">
    <source>
        <dbReference type="Proteomes" id="UP000078225"/>
    </source>
</evidence>
<dbReference type="RefSeq" id="WP_064597481.1">
    <property type="nucleotide sequence ID" value="NZ_CP134782.1"/>
</dbReference>
<name>A0A1B7L3X7_9ENTR</name>
<dbReference type="EMBL" id="LYRP01000012">
    <property type="protein sequence ID" value="OAT76976.1"/>
    <property type="molecule type" value="Genomic_DNA"/>
</dbReference>
<reference evidence="3" key="1">
    <citation type="submission" date="2016-05" db="EMBL/GenBank/DDBJ databases">
        <authorList>
            <person name="Behera P."/>
            <person name="Vaishampayan P."/>
            <person name="Singh N."/>
            <person name="Raina V."/>
            <person name="Suar M."/>
            <person name="Pattnaik A."/>
            <person name="Rastogi G."/>
        </authorList>
    </citation>
    <scope>NUCLEOTIDE SEQUENCE [LARGE SCALE GENOMIC DNA]</scope>
    <source>
        <strain evidence="3">MP23</strain>
    </source>
</reference>
<dbReference type="STRING" id="1691903.A9B99_06595"/>
<evidence type="ECO:0000313" key="2">
    <source>
        <dbReference type="EMBL" id="OAT76976.1"/>
    </source>
</evidence>
<evidence type="ECO:0000256" key="1">
    <source>
        <dbReference type="SAM" id="MobiDB-lite"/>
    </source>
</evidence>
<dbReference type="OrthoDB" id="6631231at2"/>
<organism evidence="2 3">
    <name type="scientific">Mangrovibacter phragmitis</name>
    <dbReference type="NCBI Taxonomy" id="1691903"/>
    <lineage>
        <taxon>Bacteria</taxon>
        <taxon>Pseudomonadati</taxon>
        <taxon>Pseudomonadota</taxon>
        <taxon>Gammaproteobacteria</taxon>
        <taxon>Enterobacterales</taxon>
        <taxon>Enterobacteriaceae</taxon>
        <taxon>Mangrovibacter</taxon>
    </lineage>
</organism>
<feature type="compositionally biased region" description="Polar residues" evidence="1">
    <location>
        <begin position="87"/>
        <end position="96"/>
    </location>
</feature>
<dbReference type="AlphaFoldDB" id="A0A1B7L3X7"/>
<sequence>MYDDLSSLTAKLQMSGVAFQQMGDAQTSDTEDDVTVTHEATPVTPGTAPDNVKSINRLESTNVNNAAPVSTAKHKQAERQVAPVNPVHSNRGSSLASGIMESVAQMTRPATRAREENPVRLDILFAVIGK</sequence>